<proteinExistence type="predicted"/>
<organism evidence="1 2">
    <name type="scientific">Oryzias melastigma</name>
    <name type="common">Marine medaka</name>
    <dbReference type="NCBI Taxonomy" id="30732"/>
    <lineage>
        <taxon>Eukaryota</taxon>
        <taxon>Metazoa</taxon>
        <taxon>Chordata</taxon>
        <taxon>Craniata</taxon>
        <taxon>Vertebrata</taxon>
        <taxon>Euteleostomi</taxon>
        <taxon>Actinopterygii</taxon>
        <taxon>Neopterygii</taxon>
        <taxon>Teleostei</taxon>
        <taxon>Neoteleostei</taxon>
        <taxon>Acanthomorphata</taxon>
        <taxon>Ovalentaria</taxon>
        <taxon>Atherinomorphae</taxon>
        <taxon>Beloniformes</taxon>
        <taxon>Adrianichthyidae</taxon>
        <taxon>Oryziinae</taxon>
        <taxon>Oryzias</taxon>
    </lineage>
</organism>
<accession>A0A834C3V8</accession>
<name>A0A834C3V8_ORYME</name>
<gene>
    <name evidence="1" type="ORF">FQA47_002186</name>
</gene>
<evidence type="ECO:0000313" key="2">
    <source>
        <dbReference type="Proteomes" id="UP000646548"/>
    </source>
</evidence>
<evidence type="ECO:0000313" key="1">
    <source>
        <dbReference type="EMBL" id="KAF6721548.1"/>
    </source>
</evidence>
<dbReference type="EMBL" id="WKFB01000489">
    <property type="protein sequence ID" value="KAF6721548.1"/>
    <property type="molecule type" value="Genomic_DNA"/>
</dbReference>
<sequence length="59" mass="6160">MADYSAEGSELQKETTAAAALFASPADPKLPIEISWNARRSSSDGSGLQLLGCEDATMV</sequence>
<dbReference type="Proteomes" id="UP000646548">
    <property type="component" value="Unassembled WGS sequence"/>
</dbReference>
<reference evidence="1" key="1">
    <citation type="journal article" name="BMC Genomics">
        <title>Long-read sequencing and de novo genome assembly of marine medaka (Oryzias melastigma).</title>
        <authorList>
            <person name="Liang P."/>
            <person name="Saqib H.S.A."/>
            <person name="Ni X."/>
            <person name="Shen Y."/>
        </authorList>
    </citation>
    <scope>NUCLEOTIDE SEQUENCE</scope>
    <source>
        <strain evidence="1">Bigg-433</strain>
    </source>
</reference>
<dbReference type="AlphaFoldDB" id="A0A834C3V8"/>
<comment type="caution">
    <text evidence="1">The sequence shown here is derived from an EMBL/GenBank/DDBJ whole genome shotgun (WGS) entry which is preliminary data.</text>
</comment>
<protein>
    <submittedName>
        <fullName evidence="1">Uncharacterized protein</fullName>
    </submittedName>
</protein>